<evidence type="ECO:0000256" key="15">
    <source>
        <dbReference type="RuleBase" id="RU362081"/>
    </source>
</evidence>
<dbReference type="Gene3D" id="2.70.150.10">
    <property type="entry name" value="Calcium-transporting ATPase, cytoplasmic transduction domain A"/>
    <property type="match status" value="1"/>
</dbReference>
<evidence type="ECO:0000256" key="2">
    <source>
        <dbReference type="ARBA" id="ARBA00006024"/>
    </source>
</evidence>
<dbReference type="InterPro" id="IPR059000">
    <property type="entry name" value="ATPase_P-type_domA"/>
</dbReference>
<keyword evidence="5" id="KW-0597">Phosphoprotein</keyword>
<feature type="transmembrane region" description="Helical" evidence="15">
    <location>
        <begin position="141"/>
        <end position="157"/>
    </location>
</feature>
<evidence type="ECO:0000313" key="19">
    <source>
        <dbReference type="Proteomes" id="UP000008631"/>
    </source>
</evidence>
<keyword evidence="19" id="KW-1185">Reference proteome</keyword>
<dbReference type="Gene3D" id="3.30.70.100">
    <property type="match status" value="1"/>
</dbReference>
<organism evidence="18 19">
    <name type="scientific">Isosphaera pallida (strain ATCC 43644 / DSM 9630 / IS1B)</name>
    <dbReference type="NCBI Taxonomy" id="575540"/>
    <lineage>
        <taxon>Bacteria</taxon>
        <taxon>Pseudomonadati</taxon>
        <taxon>Planctomycetota</taxon>
        <taxon>Planctomycetia</taxon>
        <taxon>Isosphaerales</taxon>
        <taxon>Isosphaeraceae</taxon>
        <taxon>Isosphaera</taxon>
    </lineage>
</organism>
<dbReference type="InterPro" id="IPR027256">
    <property type="entry name" value="P-typ_ATPase_IB"/>
</dbReference>
<name>E8QYP7_ISOPI</name>
<evidence type="ECO:0000256" key="9">
    <source>
        <dbReference type="ARBA" id="ARBA00022840"/>
    </source>
</evidence>
<evidence type="ECO:0000256" key="12">
    <source>
        <dbReference type="ARBA" id="ARBA00022989"/>
    </source>
</evidence>
<dbReference type="SUPFAM" id="SSF81653">
    <property type="entry name" value="Calcium ATPase, transduction domain A"/>
    <property type="match status" value="1"/>
</dbReference>
<keyword evidence="6 15" id="KW-0812">Transmembrane</keyword>
<feature type="transmembrane region" description="Helical" evidence="15">
    <location>
        <begin position="200"/>
        <end position="219"/>
    </location>
</feature>
<dbReference type="PANTHER" id="PTHR43520">
    <property type="entry name" value="ATP7, ISOFORM B"/>
    <property type="match status" value="1"/>
</dbReference>
<dbReference type="SFLD" id="SFLDS00003">
    <property type="entry name" value="Haloacid_Dehalogenase"/>
    <property type="match status" value="1"/>
</dbReference>
<dbReference type="eggNOG" id="COG2217">
    <property type="taxonomic scope" value="Bacteria"/>
</dbReference>
<feature type="transmembrane region" description="Helical" evidence="15">
    <location>
        <begin position="231"/>
        <end position="250"/>
    </location>
</feature>
<dbReference type="InterPro" id="IPR006121">
    <property type="entry name" value="HMA_dom"/>
</dbReference>
<dbReference type="InterPro" id="IPR008250">
    <property type="entry name" value="ATPase_P-typ_transduc_dom_A_sf"/>
</dbReference>
<dbReference type="InterPro" id="IPR023299">
    <property type="entry name" value="ATPase_P-typ_cyto_dom_N"/>
</dbReference>
<dbReference type="GO" id="GO:0005886">
    <property type="term" value="C:plasma membrane"/>
    <property type="evidence" value="ECO:0007669"/>
    <property type="project" value="UniProtKB-SubCell"/>
</dbReference>
<dbReference type="InterPro" id="IPR023214">
    <property type="entry name" value="HAD_sf"/>
</dbReference>
<keyword evidence="3" id="KW-0813">Transport</keyword>
<feature type="transmembrane region" description="Helical" evidence="15">
    <location>
        <begin position="163"/>
        <end position="179"/>
    </location>
</feature>
<dbReference type="SFLD" id="SFLDF00027">
    <property type="entry name" value="p-type_atpase"/>
    <property type="match status" value="1"/>
</dbReference>
<dbReference type="Proteomes" id="UP000008631">
    <property type="component" value="Chromosome"/>
</dbReference>
<dbReference type="SFLD" id="SFLDG00002">
    <property type="entry name" value="C1.7:_P-type_atpase_like"/>
    <property type="match status" value="1"/>
</dbReference>
<comment type="similarity">
    <text evidence="2 15">Belongs to the cation transport ATPase (P-type) (TC 3.A.3) family. Type IB subfamily.</text>
</comment>
<evidence type="ECO:0000256" key="11">
    <source>
        <dbReference type="ARBA" id="ARBA00022967"/>
    </source>
</evidence>
<dbReference type="SUPFAM" id="SSF81665">
    <property type="entry name" value="Calcium ATPase, transmembrane domain M"/>
    <property type="match status" value="1"/>
</dbReference>
<keyword evidence="9 15" id="KW-0067">ATP-binding</keyword>
<protein>
    <submittedName>
        <fullName evidence="18">Heavy metal translocating P-type ATPase</fullName>
    </submittedName>
</protein>
<dbReference type="EMBL" id="CP002353">
    <property type="protein sequence ID" value="ADV61023.1"/>
    <property type="molecule type" value="Genomic_DNA"/>
</dbReference>
<comment type="subcellular location">
    <subcellularLocation>
        <location evidence="1">Cell membrane</location>
        <topology evidence="1">Multi-pass membrane protein</topology>
    </subcellularLocation>
</comment>
<reference evidence="18 19" key="2">
    <citation type="journal article" date="2011" name="Stand. Genomic Sci.">
        <title>Complete genome sequence of Isosphaera pallida type strain (IS1B).</title>
        <authorList>
            <consortium name="US DOE Joint Genome Institute (JGI-PGF)"/>
            <person name="Goker M."/>
            <person name="Cleland D."/>
            <person name="Saunders E."/>
            <person name="Lapidus A."/>
            <person name="Nolan M."/>
            <person name="Lucas S."/>
            <person name="Hammon N."/>
            <person name="Deshpande S."/>
            <person name="Cheng J.F."/>
            <person name="Tapia R."/>
            <person name="Han C."/>
            <person name="Goodwin L."/>
            <person name="Pitluck S."/>
            <person name="Liolios K."/>
            <person name="Pagani I."/>
            <person name="Ivanova N."/>
            <person name="Mavromatis K."/>
            <person name="Pati A."/>
            <person name="Chen A."/>
            <person name="Palaniappan K."/>
            <person name="Land M."/>
            <person name="Hauser L."/>
            <person name="Chang Y.J."/>
            <person name="Jeffries C.D."/>
            <person name="Detter J.C."/>
            <person name="Beck B."/>
            <person name="Woyke T."/>
            <person name="Bristow J."/>
            <person name="Eisen J.A."/>
            <person name="Markowitz V."/>
            <person name="Hugenholtz P."/>
            <person name="Kyrpides N.C."/>
            <person name="Klenk H.P."/>
        </authorList>
    </citation>
    <scope>NUCLEOTIDE SEQUENCE [LARGE SCALE GENOMIC DNA]</scope>
    <source>
        <strain evidence="19">ATCC 43644 / DSM 9630 / IS1B</strain>
    </source>
</reference>
<dbReference type="CDD" id="cd00371">
    <property type="entry name" value="HMA"/>
    <property type="match status" value="1"/>
</dbReference>
<dbReference type="GO" id="GO:0005507">
    <property type="term" value="F:copper ion binding"/>
    <property type="evidence" value="ECO:0007669"/>
    <property type="project" value="TreeGrafter"/>
</dbReference>
<dbReference type="PROSITE" id="PS00154">
    <property type="entry name" value="ATPASE_E1_E2"/>
    <property type="match status" value="1"/>
</dbReference>
<dbReference type="InParanoid" id="E8QYP7"/>
<dbReference type="SUPFAM" id="SSF56784">
    <property type="entry name" value="HAD-like"/>
    <property type="match status" value="1"/>
</dbReference>
<dbReference type="InterPro" id="IPR017969">
    <property type="entry name" value="Heavy-metal-associated_CS"/>
</dbReference>
<evidence type="ECO:0000256" key="6">
    <source>
        <dbReference type="ARBA" id="ARBA00022692"/>
    </source>
</evidence>
<dbReference type="Gene3D" id="3.40.50.1000">
    <property type="entry name" value="HAD superfamily/HAD-like"/>
    <property type="match status" value="1"/>
</dbReference>
<sequence length="841" mass="88607">MPNLPSTPSSTGRRSLPTLPLLPSAESSTPAATPSTPSPQPIRGIPSDWVVRGMHCASCVTRVERLLNEVPGVVAAQVNLATHQARVWREADDPRASDARLIAALKRGGYEMEPIARGDDNPAATLRAEWDRAARQWRRRWVLGALLSVPTLILALVGEASFWGSALASLLALVTWSWVGWPFHQGAWRALGRGRANMEVLVSLGTTAALVAGTVAWWSGIGSETKHASHGAGAVHHLADVGIILTVVAFGKWLETRSRRGAGAALERLLDQTPRFASRLEPNAGEESDASAGIRTVPVQELRKGDRVRVRAGERVPVDGIIRSGRSAIDESLFTGESLPVPRGPGDWVLSGTINGGGLLVVEALRLGEETALAGIGAMVRSALASKTDAQRLADRVAAVFAPIVLGLAAVTLLGWLVWDGDATRAVWNAVAVLILACPCALGLATPMAVAVAVGRAAREGLIVRDAAALERLARVRLVLFDKTGTLTLGKPQVVAVQTTPALDALDAPRVWRAIAQAEAVSTHPLASAIEHYAREAAQSSVPSANGNVPEPNKRSLDGSHLHGDEITGRGVEAVVEGRTVRVGAPEWLEETSVDLTELRDWIHQQRDEARAVVAAAVEGRAVAALALSDPIRPAAAELVAALKARGLTVEMITGDGPRAASVVAQALGIPAKAVHSQVRPEQKRHWVESTRAQLVRDEPGAGVAMVGDGLNDAPALAAADVGLAMASGVDLARAAADLVIVGDDPLGVIRAWELSRATRETIRDNLIWAFAYNVVGLPLAALGAFGAWGPIVAACAMAGSSLVVVLRSLRLNHHPLRQRSAPPISHFTLSTPSHAWDRPS</sequence>
<dbReference type="Pfam" id="PF00702">
    <property type="entry name" value="Hydrolase"/>
    <property type="match status" value="1"/>
</dbReference>
<evidence type="ECO:0000256" key="7">
    <source>
        <dbReference type="ARBA" id="ARBA00022723"/>
    </source>
</evidence>
<dbReference type="GO" id="GO:0005524">
    <property type="term" value="F:ATP binding"/>
    <property type="evidence" value="ECO:0007669"/>
    <property type="project" value="UniProtKB-UniRule"/>
</dbReference>
<dbReference type="NCBIfam" id="TIGR01494">
    <property type="entry name" value="ATPase_P-type"/>
    <property type="match status" value="2"/>
</dbReference>
<feature type="compositionally biased region" description="Basic and acidic residues" evidence="16">
    <location>
        <begin position="552"/>
        <end position="564"/>
    </location>
</feature>
<evidence type="ECO:0000256" key="16">
    <source>
        <dbReference type="SAM" id="MobiDB-lite"/>
    </source>
</evidence>
<dbReference type="InterPro" id="IPR044492">
    <property type="entry name" value="P_typ_ATPase_HD_dom"/>
</dbReference>
<dbReference type="InterPro" id="IPR023298">
    <property type="entry name" value="ATPase_P-typ_TM_dom_sf"/>
</dbReference>
<evidence type="ECO:0000256" key="5">
    <source>
        <dbReference type="ARBA" id="ARBA00022553"/>
    </source>
</evidence>
<evidence type="ECO:0000256" key="4">
    <source>
        <dbReference type="ARBA" id="ARBA00022475"/>
    </source>
</evidence>
<dbReference type="GO" id="GO:0055070">
    <property type="term" value="P:copper ion homeostasis"/>
    <property type="evidence" value="ECO:0007669"/>
    <property type="project" value="TreeGrafter"/>
</dbReference>
<feature type="domain" description="HMA" evidence="17">
    <location>
        <begin position="45"/>
        <end position="113"/>
    </location>
</feature>
<dbReference type="Gene3D" id="3.40.1110.10">
    <property type="entry name" value="Calcium-transporting ATPase, cytoplasmic domain N"/>
    <property type="match status" value="1"/>
</dbReference>
<feature type="region of interest" description="Disordered" evidence="16">
    <location>
        <begin position="539"/>
        <end position="564"/>
    </location>
</feature>
<dbReference type="GO" id="GO:0016887">
    <property type="term" value="F:ATP hydrolysis activity"/>
    <property type="evidence" value="ECO:0007669"/>
    <property type="project" value="InterPro"/>
</dbReference>
<evidence type="ECO:0000313" key="18">
    <source>
        <dbReference type="EMBL" id="ADV61023.1"/>
    </source>
</evidence>
<keyword evidence="11" id="KW-1278">Translocase</keyword>
<keyword evidence="8 15" id="KW-0547">Nucleotide-binding</keyword>
<gene>
    <name evidence="18" type="ordered locus">Isop_0428</name>
</gene>
<evidence type="ECO:0000256" key="3">
    <source>
        <dbReference type="ARBA" id="ARBA00022448"/>
    </source>
</evidence>
<evidence type="ECO:0000256" key="10">
    <source>
        <dbReference type="ARBA" id="ARBA00022842"/>
    </source>
</evidence>
<dbReference type="InterPro" id="IPR018303">
    <property type="entry name" value="ATPase_P-typ_P_site"/>
</dbReference>
<evidence type="ECO:0000256" key="1">
    <source>
        <dbReference type="ARBA" id="ARBA00004651"/>
    </source>
</evidence>
<keyword evidence="13" id="KW-0406">Ion transport</keyword>
<dbReference type="Pfam" id="PF00122">
    <property type="entry name" value="E1-E2_ATPase"/>
    <property type="match status" value="1"/>
</dbReference>
<dbReference type="PANTHER" id="PTHR43520:SF5">
    <property type="entry name" value="CATION-TRANSPORTING P-TYPE ATPASE-RELATED"/>
    <property type="match status" value="1"/>
</dbReference>
<dbReference type="FunCoup" id="E8QYP7">
    <property type="interactions" value="314"/>
</dbReference>
<keyword evidence="10" id="KW-0460">Magnesium</keyword>
<keyword evidence="12 15" id="KW-1133">Transmembrane helix</keyword>
<accession>E8QYP7</accession>
<feature type="region of interest" description="Disordered" evidence="16">
    <location>
        <begin position="1"/>
        <end position="46"/>
    </location>
</feature>
<feature type="transmembrane region" description="Helical" evidence="15">
    <location>
        <begin position="397"/>
        <end position="419"/>
    </location>
</feature>
<dbReference type="PROSITE" id="PS01047">
    <property type="entry name" value="HMA_1"/>
    <property type="match status" value="1"/>
</dbReference>
<dbReference type="InterPro" id="IPR001757">
    <property type="entry name" value="P_typ_ATPase"/>
</dbReference>
<feature type="compositionally biased region" description="Low complexity" evidence="16">
    <location>
        <begin position="15"/>
        <end position="35"/>
    </location>
</feature>
<dbReference type="Pfam" id="PF00403">
    <property type="entry name" value="HMA"/>
    <property type="match status" value="1"/>
</dbReference>
<dbReference type="PRINTS" id="PR00119">
    <property type="entry name" value="CATATPASE"/>
</dbReference>
<proteinExistence type="inferred from homology"/>
<evidence type="ECO:0000256" key="8">
    <source>
        <dbReference type="ARBA" id="ARBA00022741"/>
    </source>
</evidence>
<dbReference type="AlphaFoldDB" id="E8QYP7"/>
<reference key="1">
    <citation type="submission" date="2010-11" db="EMBL/GenBank/DDBJ databases">
        <title>The complete sequence of chromosome of Isophaera pallida ATCC 43644.</title>
        <authorList>
            <consortium name="US DOE Joint Genome Institute (JGI-PGF)"/>
            <person name="Lucas S."/>
            <person name="Copeland A."/>
            <person name="Lapidus A."/>
            <person name="Bruce D."/>
            <person name="Goodwin L."/>
            <person name="Pitluck S."/>
            <person name="Kyrpides N."/>
            <person name="Mavromatis K."/>
            <person name="Pagani I."/>
            <person name="Ivanova N."/>
            <person name="Saunders E."/>
            <person name="Brettin T."/>
            <person name="Detter J.C."/>
            <person name="Han C."/>
            <person name="Tapia R."/>
            <person name="Land M."/>
            <person name="Hauser L."/>
            <person name="Markowitz V."/>
            <person name="Cheng J.-F."/>
            <person name="Hugenholtz P."/>
            <person name="Woyke T."/>
            <person name="Wu D."/>
            <person name="Eisen J.A."/>
        </authorList>
    </citation>
    <scope>NUCLEOTIDE SEQUENCE</scope>
    <source>
        <strain>ATCC 43644</strain>
    </source>
</reference>
<feature type="compositionally biased region" description="Polar residues" evidence="16">
    <location>
        <begin position="1"/>
        <end position="13"/>
    </location>
</feature>
<feature type="transmembrane region" description="Helical" evidence="15">
    <location>
        <begin position="792"/>
        <end position="810"/>
    </location>
</feature>
<evidence type="ECO:0000256" key="13">
    <source>
        <dbReference type="ARBA" id="ARBA00023065"/>
    </source>
</evidence>
<dbReference type="SUPFAM" id="SSF55008">
    <property type="entry name" value="HMA, heavy metal-associated domain"/>
    <property type="match status" value="1"/>
</dbReference>
<feature type="transmembrane region" description="Helical" evidence="15">
    <location>
        <begin position="767"/>
        <end position="786"/>
    </location>
</feature>
<keyword evidence="7 15" id="KW-0479">Metal-binding</keyword>
<dbReference type="GO" id="GO:0043682">
    <property type="term" value="F:P-type divalent copper transporter activity"/>
    <property type="evidence" value="ECO:0007669"/>
    <property type="project" value="TreeGrafter"/>
</dbReference>
<keyword evidence="14 15" id="KW-0472">Membrane</keyword>
<keyword evidence="4 15" id="KW-1003">Cell membrane</keyword>
<dbReference type="HOGENOM" id="CLU_001771_0_3_0"/>
<evidence type="ECO:0000256" key="14">
    <source>
        <dbReference type="ARBA" id="ARBA00023136"/>
    </source>
</evidence>
<dbReference type="InterPro" id="IPR036163">
    <property type="entry name" value="HMA_dom_sf"/>
</dbReference>
<evidence type="ECO:0000259" key="17">
    <source>
        <dbReference type="PROSITE" id="PS50846"/>
    </source>
</evidence>
<dbReference type="STRING" id="575540.Isop_0428"/>
<dbReference type="InterPro" id="IPR036412">
    <property type="entry name" value="HAD-like_sf"/>
</dbReference>
<dbReference type="KEGG" id="ipa:Isop_0428"/>
<dbReference type="NCBIfam" id="TIGR01525">
    <property type="entry name" value="ATPase-IB_hvy"/>
    <property type="match status" value="1"/>
</dbReference>
<feature type="transmembrane region" description="Helical" evidence="15">
    <location>
        <begin position="431"/>
        <end position="455"/>
    </location>
</feature>
<dbReference type="PROSITE" id="PS50846">
    <property type="entry name" value="HMA_2"/>
    <property type="match status" value="1"/>
</dbReference>
<dbReference type="FunFam" id="2.70.150.10:FF:000002">
    <property type="entry name" value="Copper-transporting ATPase 1, putative"/>
    <property type="match status" value="1"/>
</dbReference>